<dbReference type="AlphaFoldDB" id="A0A2K8NWL9"/>
<keyword evidence="2" id="KW-1185">Reference proteome</keyword>
<protein>
    <submittedName>
        <fullName evidence="1">Uncharacterized protein</fullName>
    </submittedName>
</protein>
<name>A0A2K8NWL9_9MOLU</name>
<dbReference type="Proteomes" id="UP000231896">
    <property type="component" value="Chromosome"/>
</dbReference>
<proteinExistence type="predicted"/>
<dbReference type="STRING" id="1408435.GCA_000685885_00976"/>
<gene>
    <name evidence="1" type="ORF">EMELA_v1c07580</name>
</gene>
<organism evidence="1 2">
    <name type="scientific">Mesoplasma melaleucae</name>
    <dbReference type="NCBI Taxonomy" id="81459"/>
    <lineage>
        <taxon>Bacteria</taxon>
        <taxon>Bacillati</taxon>
        <taxon>Mycoplasmatota</taxon>
        <taxon>Mollicutes</taxon>
        <taxon>Entomoplasmatales</taxon>
        <taxon>Entomoplasmataceae</taxon>
        <taxon>Mesoplasma</taxon>
    </lineage>
</organism>
<evidence type="ECO:0000313" key="1">
    <source>
        <dbReference type="EMBL" id="ATZ18245.1"/>
    </source>
</evidence>
<dbReference type="EMBL" id="CP024964">
    <property type="protein sequence ID" value="ATZ18245.1"/>
    <property type="molecule type" value="Genomic_DNA"/>
</dbReference>
<accession>A0A2K8NWL9</accession>
<dbReference type="OrthoDB" id="392095at2"/>
<sequence length="189" mass="22849">MKKILAKLNNTEIDKKINNKVFRDFIKFFETKFSLKINHELYLEFENVVNKVATYNKHLFIRQSDLFGMLLIEQNQIENFEEKFYEAIKDTMFKDVIMYQNLNSDIKDDYEIKYNNKTLSLKEKEHANQLVKWIKKQVEIFSNEKLIEDNPQLKNAITGDLAINFFKQQNEIFIRIYKWHSNVFEIMGK</sequence>
<dbReference type="RefSeq" id="WP_028124342.1">
    <property type="nucleotide sequence ID" value="NZ_CP024964.1"/>
</dbReference>
<evidence type="ECO:0000313" key="2">
    <source>
        <dbReference type="Proteomes" id="UP000231896"/>
    </source>
</evidence>
<reference evidence="1 2" key="1">
    <citation type="submission" date="2017-11" db="EMBL/GenBank/DDBJ databases">
        <title>Genome sequence of Entomoplasma melaleucae M1 (ATCC 49191).</title>
        <authorList>
            <person name="Lo W.-S."/>
            <person name="Gasparich G.E."/>
            <person name="Kuo C.-H."/>
        </authorList>
    </citation>
    <scope>NUCLEOTIDE SEQUENCE [LARGE SCALE GENOMIC DNA]</scope>
    <source>
        <strain evidence="1 2">M1</strain>
    </source>
</reference>
<dbReference type="KEGG" id="eml:EMELA_v1c07580"/>